<sequence length="503" mass="53675">MTNAATGPADSATWALYRDPTSVDPATAIDYPENTVISTMCESLLRQQPDGAITPGLASDYRYTSPTTLVLTVRSGVRFWDGQPLTAADVAFSLQRTMDPQTGGLYGDVLKRISSITVDGPETVTLNLSSPDYWLPGELSAMPGVVIQEKYARDRGRDYGTPDGGAMCTGPYKLAEWTAGGALKVAANPDYWDASLKPMTGEIDFRGVSDAATLTRGLSTGEISGSWLNDTSTLAQLERTDNVTVHRGPSFETEFFIPANLTGVLGDPRVRQALSLAFDRISFDGAVYGGNAVGPRMSANPGTWGYARDTFAAAWNAAPEPAQNLERAKQLITEAGAAGKPLVIGTSTGITTVNTASNAWLEAANAIGLNASLYNVSPQNYINFFTDPEARANVDAFSTTTYGDYADPAAMIALYTEPTGSQNFSGYSNPALSAALDRARTEPDPVRRAEATIEADKLVMQDLPWIPMSHPASFLVLDKKLTGAPSSFAYMQAPWLAKIGQVN</sequence>
<evidence type="ECO:0000313" key="2">
    <source>
        <dbReference type="EMBL" id="MFC7449356.1"/>
    </source>
</evidence>
<dbReference type="PIRSF" id="PIRSF002741">
    <property type="entry name" value="MppA"/>
    <property type="match status" value="1"/>
</dbReference>
<dbReference type="SUPFAM" id="SSF53850">
    <property type="entry name" value="Periplasmic binding protein-like II"/>
    <property type="match status" value="1"/>
</dbReference>
<dbReference type="InterPro" id="IPR039424">
    <property type="entry name" value="SBP_5"/>
</dbReference>
<evidence type="ECO:0000313" key="3">
    <source>
        <dbReference type="Proteomes" id="UP001596484"/>
    </source>
</evidence>
<dbReference type="RefSeq" id="WP_378406246.1">
    <property type="nucleotide sequence ID" value="NZ_JBHTCS010000017.1"/>
</dbReference>
<dbReference type="InterPro" id="IPR030678">
    <property type="entry name" value="Peptide/Ni-bd"/>
</dbReference>
<dbReference type="EMBL" id="JBHTCS010000017">
    <property type="protein sequence ID" value="MFC7449356.1"/>
    <property type="molecule type" value="Genomic_DNA"/>
</dbReference>
<keyword evidence="3" id="KW-1185">Reference proteome</keyword>
<comment type="caution">
    <text evidence="2">The sequence shown here is derived from an EMBL/GenBank/DDBJ whole genome shotgun (WGS) entry which is preliminary data.</text>
</comment>
<accession>A0ABW2RZR0</accession>
<gene>
    <name evidence="2" type="ORF">ACFQS9_15785</name>
</gene>
<dbReference type="CDD" id="cd00995">
    <property type="entry name" value="PBP2_NikA_DppA_OppA_like"/>
    <property type="match status" value="1"/>
</dbReference>
<name>A0ABW2RZR0_9NOCA</name>
<dbReference type="Gene3D" id="3.90.76.10">
    <property type="entry name" value="Dipeptide-binding Protein, Domain 1"/>
    <property type="match status" value="1"/>
</dbReference>
<dbReference type="Pfam" id="PF00496">
    <property type="entry name" value="SBP_bac_5"/>
    <property type="match status" value="1"/>
</dbReference>
<evidence type="ECO:0000259" key="1">
    <source>
        <dbReference type="Pfam" id="PF00496"/>
    </source>
</evidence>
<dbReference type="InterPro" id="IPR000914">
    <property type="entry name" value="SBP_5_dom"/>
</dbReference>
<dbReference type="Proteomes" id="UP001596484">
    <property type="component" value="Unassembled WGS sequence"/>
</dbReference>
<dbReference type="Gene3D" id="3.10.105.10">
    <property type="entry name" value="Dipeptide-binding Protein, Domain 3"/>
    <property type="match status" value="1"/>
</dbReference>
<reference evidence="3" key="1">
    <citation type="journal article" date="2019" name="Int. J. Syst. Evol. Microbiol.">
        <title>The Global Catalogue of Microorganisms (GCM) 10K type strain sequencing project: providing services to taxonomists for standard genome sequencing and annotation.</title>
        <authorList>
            <consortium name="The Broad Institute Genomics Platform"/>
            <consortium name="The Broad Institute Genome Sequencing Center for Infectious Disease"/>
            <person name="Wu L."/>
            <person name="Ma J."/>
        </authorList>
    </citation>
    <scope>NUCLEOTIDE SEQUENCE [LARGE SCALE GENOMIC DNA]</scope>
    <source>
        <strain evidence="3">ICMP 19430</strain>
    </source>
</reference>
<protein>
    <submittedName>
        <fullName evidence="2">ABC transporter substrate-binding protein</fullName>
    </submittedName>
</protein>
<organism evidence="2 3">
    <name type="scientific">Rhodococcus daqingensis</name>
    <dbReference type="NCBI Taxonomy" id="2479363"/>
    <lineage>
        <taxon>Bacteria</taxon>
        <taxon>Bacillati</taxon>
        <taxon>Actinomycetota</taxon>
        <taxon>Actinomycetes</taxon>
        <taxon>Mycobacteriales</taxon>
        <taxon>Nocardiaceae</taxon>
        <taxon>Rhodococcus</taxon>
    </lineage>
</organism>
<feature type="domain" description="Solute-binding protein family 5" evidence="1">
    <location>
        <begin position="53"/>
        <end position="422"/>
    </location>
</feature>
<dbReference type="PANTHER" id="PTHR30290">
    <property type="entry name" value="PERIPLASMIC BINDING COMPONENT OF ABC TRANSPORTER"/>
    <property type="match status" value="1"/>
</dbReference>
<dbReference type="Gene3D" id="3.40.190.10">
    <property type="entry name" value="Periplasmic binding protein-like II"/>
    <property type="match status" value="1"/>
</dbReference>
<proteinExistence type="predicted"/>